<protein>
    <recommendedName>
        <fullName evidence="6">MBL fold hydrolase</fullName>
    </recommendedName>
</protein>
<dbReference type="Pfam" id="PF10996">
    <property type="entry name" value="Beta-Casp"/>
    <property type="match status" value="1"/>
</dbReference>
<dbReference type="InterPro" id="IPR050698">
    <property type="entry name" value="MBL"/>
</dbReference>
<dbReference type="InterPro" id="IPR011108">
    <property type="entry name" value="RMMBL"/>
</dbReference>
<dbReference type="SUPFAM" id="SSF56281">
    <property type="entry name" value="Metallo-hydrolase/oxidoreductase"/>
    <property type="match status" value="1"/>
</dbReference>
<sequence>MKISFYGAAEEVTGSCHLLTANDAHGQEHHLLIDCGMFQGEQLCATKNKKPFVFDVSKIDSVFVTHPHADHTGRLPVLVKAGFKGNIYLTEPCLSLTRLVLEDAHHIMEEDAKKCGSPTIYELEDLHGVFDQAKQVAYHEEVTVAPGITVMFHDAGHVLGSAYISIEAEGKRVVFSGDIGNDDVPILPPTDPISHADVVVCESTYGHRVHEDPATRSSLLKDAMVESLKQNGVLLIPAFSIERTQEVLYEMDLILRELKTKEPIYLDSPMAIKATQLYRDFKAYLRFQSPILDEPDRDFFSFPNLHETLSTDASKQINDAPAPKIIIAGSGMMNGGRIMHHLQRYLPIASTTILVIGYQAAGTLGRQIFEGAKTVRIYGKPVEVRAKIQGIGAFSAHGDQNKLTRWLKPEDGVMPKKIFLVHGDEDAKVEFAKHLREELKTEVLIPGEGETHEC</sequence>
<accession>A0A1F7V9B4</accession>
<comment type="caution">
    <text evidence="4">The sequence shown here is derived from an EMBL/GenBank/DDBJ whole genome shotgun (WGS) entry which is preliminary data.</text>
</comment>
<dbReference type="InterPro" id="IPR036866">
    <property type="entry name" value="RibonucZ/Hydroxyglut_hydro"/>
</dbReference>
<dbReference type="InterPro" id="IPR001279">
    <property type="entry name" value="Metallo-B-lactamas"/>
</dbReference>
<evidence type="ECO:0000259" key="2">
    <source>
        <dbReference type="SMART" id="SM00849"/>
    </source>
</evidence>
<feature type="domain" description="Metallo-beta-lactamase" evidence="2">
    <location>
        <begin position="13"/>
        <end position="228"/>
    </location>
</feature>
<evidence type="ECO:0000313" key="5">
    <source>
        <dbReference type="Proteomes" id="UP000176593"/>
    </source>
</evidence>
<dbReference type="PANTHER" id="PTHR11203:SF37">
    <property type="entry name" value="INTEGRATOR COMPLEX SUBUNIT 11"/>
    <property type="match status" value="1"/>
</dbReference>
<dbReference type="GO" id="GO:0004521">
    <property type="term" value="F:RNA endonuclease activity"/>
    <property type="evidence" value="ECO:0007669"/>
    <property type="project" value="TreeGrafter"/>
</dbReference>
<dbReference type="Gene3D" id="3.40.50.10890">
    <property type="match status" value="1"/>
</dbReference>
<gene>
    <name evidence="4" type="ORF">A3I41_03975</name>
</gene>
<dbReference type="Proteomes" id="UP000176593">
    <property type="component" value="Unassembled WGS sequence"/>
</dbReference>
<dbReference type="Gene3D" id="3.60.15.10">
    <property type="entry name" value="Ribonuclease Z/Hydroxyacylglutathione hydrolase-like"/>
    <property type="match status" value="1"/>
</dbReference>
<organism evidence="4 5">
    <name type="scientific">Candidatus Uhrbacteria bacterium RIFCSPLOWO2_02_FULL_48_18</name>
    <dbReference type="NCBI Taxonomy" id="1802408"/>
    <lineage>
        <taxon>Bacteria</taxon>
        <taxon>Candidatus Uhriibacteriota</taxon>
    </lineage>
</organism>
<dbReference type="EMBL" id="MGEQ01000003">
    <property type="protein sequence ID" value="OGL87073.1"/>
    <property type="molecule type" value="Genomic_DNA"/>
</dbReference>
<evidence type="ECO:0000256" key="1">
    <source>
        <dbReference type="ARBA" id="ARBA00022801"/>
    </source>
</evidence>
<dbReference type="SMART" id="SM01027">
    <property type="entry name" value="Beta-Casp"/>
    <property type="match status" value="1"/>
</dbReference>
<dbReference type="PANTHER" id="PTHR11203">
    <property type="entry name" value="CLEAVAGE AND POLYADENYLATION SPECIFICITY FACTOR FAMILY MEMBER"/>
    <property type="match status" value="1"/>
</dbReference>
<feature type="domain" description="Beta-Casp" evidence="3">
    <location>
        <begin position="244"/>
        <end position="368"/>
    </location>
</feature>
<keyword evidence="1" id="KW-0378">Hydrolase</keyword>
<dbReference type="Pfam" id="PF16661">
    <property type="entry name" value="Lactamase_B_6"/>
    <property type="match status" value="1"/>
</dbReference>
<dbReference type="GO" id="GO:0016787">
    <property type="term" value="F:hydrolase activity"/>
    <property type="evidence" value="ECO:0007669"/>
    <property type="project" value="UniProtKB-KW"/>
</dbReference>
<reference evidence="4 5" key="1">
    <citation type="journal article" date="2016" name="Nat. Commun.">
        <title>Thousands of microbial genomes shed light on interconnected biogeochemical processes in an aquifer system.</title>
        <authorList>
            <person name="Anantharaman K."/>
            <person name="Brown C.T."/>
            <person name="Hug L.A."/>
            <person name="Sharon I."/>
            <person name="Castelle C.J."/>
            <person name="Probst A.J."/>
            <person name="Thomas B.C."/>
            <person name="Singh A."/>
            <person name="Wilkins M.J."/>
            <person name="Karaoz U."/>
            <person name="Brodie E.L."/>
            <person name="Williams K.H."/>
            <person name="Hubbard S.S."/>
            <person name="Banfield J.F."/>
        </authorList>
    </citation>
    <scope>NUCLEOTIDE SEQUENCE [LARGE SCALE GENOMIC DNA]</scope>
</reference>
<evidence type="ECO:0000259" key="3">
    <source>
        <dbReference type="SMART" id="SM01027"/>
    </source>
</evidence>
<dbReference type="CDD" id="cd16295">
    <property type="entry name" value="TTHA0252-CPSF-like_MBL-fold"/>
    <property type="match status" value="1"/>
</dbReference>
<dbReference type="InterPro" id="IPR022712">
    <property type="entry name" value="Beta_Casp"/>
</dbReference>
<dbReference type="SMART" id="SM00849">
    <property type="entry name" value="Lactamase_B"/>
    <property type="match status" value="1"/>
</dbReference>
<name>A0A1F7V9B4_9BACT</name>
<evidence type="ECO:0008006" key="6">
    <source>
        <dbReference type="Google" id="ProtNLM"/>
    </source>
</evidence>
<evidence type="ECO:0000313" key="4">
    <source>
        <dbReference type="EMBL" id="OGL87073.1"/>
    </source>
</evidence>
<dbReference type="Pfam" id="PF07521">
    <property type="entry name" value="RMMBL"/>
    <property type="match status" value="1"/>
</dbReference>
<dbReference type="AlphaFoldDB" id="A0A1F7V9B4"/>
<proteinExistence type="predicted"/>